<dbReference type="Proteomes" id="UP001500909">
    <property type="component" value="Unassembled WGS sequence"/>
</dbReference>
<accession>A0ABN0ZU19</accession>
<dbReference type="SUPFAM" id="SSF53474">
    <property type="entry name" value="alpha/beta-Hydrolases"/>
    <property type="match status" value="1"/>
</dbReference>
<evidence type="ECO:0008006" key="3">
    <source>
        <dbReference type="Google" id="ProtNLM"/>
    </source>
</evidence>
<dbReference type="Gene3D" id="3.40.50.1820">
    <property type="entry name" value="alpha/beta hydrolase"/>
    <property type="match status" value="2"/>
</dbReference>
<dbReference type="InterPro" id="IPR029058">
    <property type="entry name" value="AB_hydrolase_fold"/>
</dbReference>
<gene>
    <name evidence="1" type="ORF">GCM10010361_23600</name>
</gene>
<dbReference type="EMBL" id="BAAABY010000016">
    <property type="protein sequence ID" value="GAA0458885.1"/>
    <property type="molecule type" value="Genomic_DNA"/>
</dbReference>
<sequence length="196" mass="20361">MVTVWDEAMPGAPRVVLVYGPLAPGAEVFAGQRALAELFRLEAAGPATGIGDGPRIAELLGYGAHLVGHCTGATASLYAAATAPHAVRSLTLIEPCAVRATPGGLHGAPPRPARLDPRIRPATLLTADWPKLIVNGAPGGPYDARRSCVHPTPPGYGEQLADALGARHLRVDDAGHAPQRDRPGPVNAALRRLWQG</sequence>
<evidence type="ECO:0000313" key="2">
    <source>
        <dbReference type="Proteomes" id="UP001500909"/>
    </source>
</evidence>
<proteinExistence type="predicted"/>
<reference evidence="1 2" key="1">
    <citation type="journal article" date="2019" name="Int. J. Syst. Evol. Microbiol.">
        <title>The Global Catalogue of Microorganisms (GCM) 10K type strain sequencing project: providing services to taxonomists for standard genome sequencing and annotation.</title>
        <authorList>
            <consortium name="The Broad Institute Genomics Platform"/>
            <consortium name="The Broad Institute Genome Sequencing Center for Infectious Disease"/>
            <person name="Wu L."/>
            <person name="Ma J."/>
        </authorList>
    </citation>
    <scope>NUCLEOTIDE SEQUENCE [LARGE SCALE GENOMIC DNA]</scope>
    <source>
        <strain evidence="1 2">JCM 4805</strain>
    </source>
</reference>
<protein>
    <recommendedName>
        <fullName evidence="3">Alpha/beta hydrolase</fullName>
    </recommendedName>
</protein>
<keyword evidence="2" id="KW-1185">Reference proteome</keyword>
<comment type="caution">
    <text evidence="1">The sequence shown here is derived from an EMBL/GenBank/DDBJ whole genome shotgun (WGS) entry which is preliminary data.</text>
</comment>
<evidence type="ECO:0000313" key="1">
    <source>
        <dbReference type="EMBL" id="GAA0458885.1"/>
    </source>
</evidence>
<organism evidence="1 2">
    <name type="scientific">Streptomyces olivaceiscleroticus</name>
    <dbReference type="NCBI Taxonomy" id="68245"/>
    <lineage>
        <taxon>Bacteria</taxon>
        <taxon>Bacillati</taxon>
        <taxon>Actinomycetota</taxon>
        <taxon>Actinomycetes</taxon>
        <taxon>Kitasatosporales</taxon>
        <taxon>Streptomycetaceae</taxon>
        <taxon>Streptomyces</taxon>
    </lineage>
</organism>
<name>A0ABN0ZU19_9ACTN</name>